<dbReference type="SUPFAM" id="SSF53850">
    <property type="entry name" value="Periplasmic binding protein-like II"/>
    <property type="match status" value="1"/>
</dbReference>
<dbReference type="Gene3D" id="1.10.10.10">
    <property type="entry name" value="Winged helix-like DNA-binding domain superfamily/Winged helix DNA-binding domain"/>
    <property type="match status" value="1"/>
</dbReference>
<name>A0ABX7M7U7_9RHOO</name>
<dbReference type="EMBL" id="CP071060">
    <property type="protein sequence ID" value="QSI75557.1"/>
    <property type="molecule type" value="Genomic_DNA"/>
</dbReference>
<evidence type="ECO:0000313" key="6">
    <source>
        <dbReference type="EMBL" id="QSI75557.1"/>
    </source>
</evidence>
<gene>
    <name evidence="6" type="ORF">JY500_13755</name>
</gene>
<proteinExistence type="inferred from homology"/>
<accession>A0ABX7M7U7</accession>
<dbReference type="PANTHER" id="PTHR30537">
    <property type="entry name" value="HTH-TYPE TRANSCRIPTIONAL REGULATOR"/>
    <property type="match status" value="1"/>
</dbReference>
<keyword evidence="3" id="KW-0238">DNA-binding</keyword>
<evidence type="ECO:0000256" key="3">
    <source>
        <dbReference type="ARBA" id="ARBA00023125"/>
    </source>
</evidence>
<evidence type="ECO:0000259" key="5">
    <source>
        <dbReference type="PROSITE" id="PS50931"/>
    </source>
</evidence>
<dbReference type="CDD" id="cd08422">
    <property type="entry name" value="PBP2_CrgA_like"/>
    <property type="match status" value="1"/>
</dbReference>
<dbReference type="InterPro" id="IPR058163">
    <property type="entry name" value="LysR-type_TF_proteobact-type"/>
</dbReference>
<feature type="domain" description="HTH lysR-type" evidence="5">
    <location>
        <begin position="1"/>
        <end position="59"/>
    </location>
</feature>
<dbReference type="InterPro" id="IPR005119">
    <property type="entry name" value="LysR_subst-bd"/>
</dbReference>
<dbReference type="Pfam" id="PF00126">
    <property type="entry name" value="HTH_1"/>
    <property type="match status" value="1"/>
</dbReference>
<dbReference type="Proteomes" id="UP000663570">
    <property type="component" value="Chromosome"/>
</dbReference>
<evidence type="ECO:0000313" key="7">
    <source>
        <dbReference type="Proteomes" id="UP000663570"/>
    </source>
</evidence>
<sequence length="306" mass="32943">MDRIEAMTIFTKVVELGSFAAAAEHLKRSTSAVSRQVAQLETLLDARLLHRTTRRLSLTENGRAYYERCVQLLADIAEAEELAGARDPKPRGTLRLTAPISFGVSHLAPAIAAYVARFPAVRVDVALSDRQVDLIEEGLDLAIRVGEVGSQTLVARPIGQARLMIAAAPAYLAAHGEPRHPDDLARHACLTYAYASEGLNWVFRGPEGERIKVPVRGPAHANSGPLLAELAAQGLGLTSAPDFILQPLIDSGRLVEVLGAWRAQPLTIYAVYPTRRHLSAAVRGFVGHLSDWLANACAGKKTGAQT</sequence>
<dbReference type="Pfam" id="PF03466">
    <property type="entry name" value="LysR_substrate"/>
    <property type="match status" value="1"/>
</dbReference>
<keyword evidence="2" id="KW-0805">Transcription regulation</keyword>
<dbReference type="PANTHER" id="PTHR30537:SF35">
    <property type="entry name" value="TRANSCRIPTIONAL REGULATORY PROTEIN"/>
    <property type="match status" value="1"/>
</dbReference>
<dbReference type="InterPro" id="IPR036390">
    <property type="entry name" value="WH_DNA-bd_sf"/>
</dbReference>
<reference evidence="6 7" key="1">
    <citation type="submission" date="2021-02" db="EMBL/GenBank/DDBJ databases">
        <title>Niveibacterium changnyeongensis HC41.</title>
        <authorList>
            <person name="Kang M."/>
        </authorList>
    </citation>
    <scope>NUCLEOTIDE SEQUENCE [LARGE SCALE GENOMIC DNA]</scope>
    <source>
        <strain evidence="6 7">HC41</strain>
    </source>
</reference>
<dbReference type="SUPFAM" id="SSF46785">
    <property type="entry name" value="Winged helix' DNA-binding domain"/>
    <property type="match status" value="1"/>
</dbReference>
<dbReference type="Gene3D" id="3.40.190.290">
    <property type="match status" value="1"/>
</dbReference>
<dbReference type="PROSITE" id="PS50931">
    <property type="entry name" value="HTH_LYSR"/>
    <property type="match status" value="1"/>
</dbReference>
<organism evidence="6 7">
    <name type="scientific">Niveibacterium microcysteis</name>
    <dbReference type="NCBI Taxonomy" id="2811415"/>
    <lineage>
        <taxon>Bacteria</taxon>
        <taxon>Pseudomonadati</taxon>
        <taxon>Pseudomonadota</taxon>
        <taxon>Betaproteobacteria</taxon>
        <taxon>Rhodocyclales</taxon>
        <taxon>Rhodocyclaceae</taxon>
        <taxon>Niveibacterium</taxon>
    </lineage>
</organism>
<protein>
    <submittedName>
        <fullName evidence="6">LysR family transcriptional regulator</fullName>
    </submittedName>
</protein>
<dbReference type="InterPro" id="IPR036388">
    <property type="entry name" value="WH-like_DNA-bd_sf"/>
</dbReference>
<dbReference type="InterPro" id="IPR000847">
    <property type="entry name" value="LysR_HTH_N"/>
</dbReference>
<evidence type="ECO:0000256" key="1">
    <source>
        <dbReference type="ARBA" id="ARBA00009437"/>
    </source>
</evidence>
<dbReference type="RefSeq" id="WP_206253217.1">
    <property type="nucleotide sequence ID" value="NZ_CP071060.1"/>
</dbReference>
<keyword evidence="4" id="KW-0804">Transcription</keyword>
<comment type="similarity">
    <text evidence="1">Belongs to the LysR transcriptional regulatory family.</text>
</comment>
<keyword evidence="7" id="KW-1185">Reference proteome</keyword>
<evidence type="ECO:0000256" key="2">
    <source>
        <dbReference type="ARBA" id="ARBA00023015"/>
    </source>
</evidence>
<evidence type="ECO:0000256" key="4">
    <source>
        <dbReference type="ARBA" id="ARBA00023163"/>
    </source>
</evidence>